<evidence type="ECO:0008006" key="4">
    <source>
        <dbReference type="Google" id="ProtNLM"/>
    </source>
</evidence>
<comment type="caution">
    <text evidence="2">The sequence shown here is derived from an EMBL/GenBank/DDBJ whole genome shotgun (WGS) entry which is preliminary data.</text>
</comment>
<feature type="compositionally biased region" description="Polar residues" evidence="1">
    <location>
        <begin position="79"/>
        <end position="89"/>
    </location>
</feature>
<accession>A0AAN9UYW6</accession>
<dbReference type="AlphaFoldDB" id="A0AAN9UYW6"/>
<feature type="region of interest" description="Disordered" evidence="1">
    <location>
        <begin position="66"/>
        <end position="129"/>
    </location>
</feature>
<proteinExistence type="predicted"/>
<feature type="compositionally biased region" description="Basic and acidic residues" evidence="1">
    <location>
        <begin position="1"/>
        <end position="21"/>
    </location>
</feature>
<evidence type="ECO:0000313" key="2">
    <source>
        <dbReference type="EMBL" id="KAK7756446.1"/>
    </source>
</evidence>
<reference evidence="2 3" key="1">
    <citation type="submission" date="2024-02" db="EMBL/GenBank/DDBJ databases">
        <title>De novo assembly and annotation of 12 fungi associated with fruit tree decline syndrome in Ontario, Canada.</title>
        <authorList>
            <person name="Sulman M."/>
            <person name="Ellouze W."/>
            <person name="Ilyukhin E."/>
        </authorList>
    </citation>
    <scope>NUCLEOTIDE SEQUENCE [LARGE SCALE GENOMIC DNA]</scope>
    <source>
        <strain evidence="2 3">M11/M66-122</strain>
    </source>
</reference>
<feature type="region of interest" description="Disordered" evidence="1">
    <location>
        <begin position="1"/>
        <end position="29"/>
    </location>
</feature>
<organism evidence="2 3">
    <name type="scientific">Diatrype stigma</name>
    <dbReference type="NCBI Taxonomy" id="117547"/>
    <lineage>
        <taxon>Eukaryota</taxon>
        <taxon>Fungi</taxon>
        <taxon>Dikarya</taxon>
        <taxon>Ascomycota</taxon>
        <taxon>Pezizomycotina</taxon>
        <taxon>Sordariomycetes</taxon>
        <taxon>Xylariomycetidae</taxon>
        <taxon>Xylariales</taxon>
        <taxon>Diatrypaceae</taxon>
        <taxon>Diatrype</taxon>
    </lineage>
</organism>
<sequence>MEKNKRASADSRSSHCQRNDTDNGLTPEQFLEKKKAEGVALVMAEFKTWLDKRLDVITYAYETAGMSEDPAANSGGTGSQDSNASGKSQRSSKRPKRQFGEDDPNNSSSGGDENGRDNGGNKRAKKDTDTKKRFACPYYKHDPRTHRRERTCCGPGWDSIHRLKCGEPFDGTNELNAHLRADTLCEKVDIGPMDGVDEEMEAKLKVRKAYTGLTEEQKWREIYLILFPKANRETVPSPYYDGNDGLGLNKSAAEWKKVERRIRKELPKYVQKKVERKFEHLTVDTLSKLADIVRDGLHELLGPGSGESPADSPVGSPKPAAAADYHHQQQHHPEERPHAAAAAAAAATTTTTTTVDEEDGDNVASLNLSYFLGEGEQLFLPEFGNMEFTNNFVFDSFGDCSTFEVGSDSGYASGSTGRGAALM</sequence>
<feature type="compositionally biased region" description="Basic and acidic residues" evidence="1">
    <location>
        <begin position="324"/>
        <end position="338"/>
    </location>
</feature>
<feature type="compositionally biased region" description="Low complexity" evidence="1">
    <location>
        <begin position="339"/>
        <end position="354"/>
    </location>
</feature>
<evidence type="ECO:0000256" key="1">
    <source>
        <dbReference type="SAM" id="MobiDB-lite"/>
    </source>
</evidence>
<dbReference type="Proteomes" id="UP001320420">
    <property type="component" value="Unassembled WGS sequence"/>
</dbReference>
<dbReference type="EMBL" id="JAKJXP020000007">
    <property type="protein sequence ID" value="KAK7756446.1"/>
    <property type="molecule type" value="Genomic_DNA"/>
</dbReference>
<gene>
    <name evidence="2" type="ORF">SLS62_001672</name>
</gene>
<feature type="compositionally biased region" description="Basic and acidic residues" evidence="1">
    <location>
        <begin position="113"/>
        <end position="129"/>
    </location>
</feature>
<name>A0AAN9UYW6_9PEZI</name>
<evidence type="ECO:0000313" key="3">
    <source>
        <dbReference type="Proteomes" id="UP001320420"/>
    </source>
</evidence>
<keyword evidence="3" id="KW-1185">Reference proteome</keyword>
<protein>
    <recommendedName>
        <fullName evidence="4">C2H2-type domain-containing protein</fullName>
    </recommendedName>
</protein>
<dbReference type="PANTHER" id="PTHR38166:SF1">
    <property type="entry name" value="C2H2-TYPE DOMAIN-CONTAINING PROTEIN"/>
    <property type="match status" value="1"/>
</dbReference>
<dbReference type="PANTHER" id="PTHR38166">
    <property type="entry name" value="C2H2-TYPE DOMAIN-CONTAINING PROTEIN-RELATED"/>
    <property type="match status" value="1"/>
</dbReference>
<feature type="region of interest" description="Disordered" evidence="1">
    <location>
        <begin position="300"/>
        <end position="359"/>
    </location>
</feature>